<dbReference type="PANTHER" id="PTHR43671:SF13">
    <property type="entry name" value="SERINE_THREONINE-PROTEIN KINASE NEK2"/>
    <property type="match status" value="1"/>
</dbReference>
<dbReference type="Pfam" id="PF00652">
    <property type="entry name" value="Ricin_B_lectin"/>
    <property type="match status" value="1"/>
</dbReference>
<dbReference type="Gene3D" id="3.30.200.20">
    <property type="entry name" value="Phosphorylase Kinase, domain 1"/>
    <property type="match status" value="1"/>
</dbReference>
<dbReference type="PROSITE" id="PS50011">
    <property type="entry name" value="PROTEIN_KINASE_DOM"/>
    <property type="match status" value="1"/>
</dbReference>
<dbReference type="CDD" id="cd23415">
    <property type="entry name" value="beta-trefoil_Ricin_AH"/>
    <property type="match status" value="1"/>
</dbReference>
<comment type="similarity">
    <text evidence="1">Belongs to the protein kinase superfamily. NEK Ser/Thr protein kinase family. NIMA subfamily.</text>
</comment>
<accession>A0ABV9XBP7</accession>
<dbReference type="InterPro" id="IPR011009">
    <property type="entry name" value="Kinase-like_dom_sf"/>
</dbReference>
<evidence type="ECO:0000256" key="1">
    <source>
        <dbReference type="ARBA" id="ARBA00010886"/>
    </source>
</evidence>
<dbReference type="EC" id="2.7.11.1" evidence="2"/>
<dbReference type="SUPFAM" id="SSF50370">
    <property type="entry name" value="Ricin B-like lectins"/>
    <property type="match status" value="1"/>
</dbReference>
<feature type="region of interest" description="Disordered" evidence="8">
    <location>
        <begin position="304"/>
        <end position="371"/>
    </location>
</feature>
<dbReference type="SUPFAM" id="SSF56112">
    <property type="entry name" value="Protein kinase-like (PK-like)"/>
    <property type="match status" value="1"/>
</dbReference>
<dbReference type="RefSeq" id="WP_345693086.1">
    <property type="nucleotide sequence ID" value="NZ_BAABIT010000001.1"/>
</dbReference>
<protein>
    <recommendedName>
        <fullName evidence="2">non-specific serine/threonine protein kinase</fullName>
        <ecNumber evidence="2">2.7.11.1</ecNumber>
    </recommendedName>
</protein>
<dbReference type="SMART" id="SM00220">
    <property type="entry name" value="S_TKc"/>
    <property type="match status" value="1"/>
</dbReference>
<dbReference type="PROSITE" id="PS50231">
    <property type="entry name" value="RICIN_B_LECTIN"/>
    <property type="match status" value="1"/>
</dbReference>
<evidence type="ECO:0000313" key="10">
    <source>
        <dbReference type="EMBL" id="MFC5021097.1"/>
    </source>
</evidence>
<feature type="compositionally biased region" description="Gly residues" evidence="8">
    <location>
        <begin position="458"/>
        <end position="518"/>
    </location>
</feature>
<dbReference type="CDD" id="cd14014">
    <property type="entry name" value="STKc_PknB_like"/>
    <property type="match status" value="1"/>
</dbReference>
<dbReference type="InterPro" id="IPR000719">
    <property type="entry name" value="Prot_kinase_dom"/>
</dbReference>
<evidence type="ECO:0000313" key="11">
    <source>
        <dbReference type="Proteomes" id="UP001595829"/>
    </source>
</evidence>
<dbReference type="EMBL" id="JBHSJD010000002">
    <property type="protein sequence ID" value="MFC5021097.1"/>
    <property type="molecule type" value="Genomic_DNA"/>
</dbReference>
<keyword evidence="6 7" id="KW-0067">ATP-binding</keyword>
<dbReference type="InterPro" id="IPR017441">
    <property type="entry name" value="Protein_kinase_ATP_BS"/>
</dbReference>
<feature type="compositionally biased region" description="Low complexity" evidence="8">
    <location>
        <begin position="333"/>
        <end position="353"/>
    </location>
</feature>
<evidence type="ECO:0000256" key="4">
    <source>
        <dbReference type="ARBA" id="ARBA00022741"/>
    </source>
</evidence>
<dbReference type="Gene3D" id="2.80.10.50">
    <property type="match status" value="1"/>
</dbReference>
<feature type="region of interest" description="Disordered" evidence="8">
    <location>
        <begin position="399"/>
        <end position="546"/>
    </location>
</feature>
<dbReference type="InterPro" id="IPR008271">
    <property type="entry name" value="Ser/Thr_kinase_AS"/>
</dbReference>
<feature type="domain" description="Protein kinase" evidence="9">
    <location>
        <begin position="23"/>
        <end position="286"/>
    </location>
</feature>
<comment type="caution">
    <text evidence="10">The sequence shown here is derived from an EMBL/GenBank/DDBJ whole genome shotgun (WGS) entry which is preliminary data.</text>
</comment>
<evidence type="ECO:0000256" key="5">
    <source>
        <dbReference type="ARBA" id="ARBA00022777"/>
    </source>
</evidence>
<keyword evidence="11" id="KW-1185">Reference proteome</keyword>
<feature type="compositionally biased region" description="Polar residues" evidence="8">
    <location>
        <begin position="409"/>
        <end position="441"/>
    </location>
</feature>
<dbReference type="PANTHER" id="PTHR43671">
    <property type="entry name" value="SERINE/THREONINE-PROTEIN KINASE NEK"/>
    <property type="match status" value="1"/>
</dbReference>
<reference evidence="11" key="1">
    <citation type="journal article" date="2019" name="Int. J. Syst. Evol. Microbiol.">
        <title>The Global Catalogue of Microorganisms (GCM) 10K type strain sequencing project: providing services to taxonomists for standard genome sequencing and annotation.</title>
        <authorList>
            <consortium name="The Broad Institute Genomics Platform"/>
            <consortium name="The Broad Institute Genome Sequencing Center for Infectious Disease"/>
            <person name="Wu L."/>
            <person name="Ma J."/>
        </authorList>
    </citation>
    <scope>NUCLEOTIDE SEQUENCE [LARGE SCALE GENOMIC DNA]</scope>
    <source>
        <strain evidence="11">CGMCC 4.1648</strain>
    </source>
</reference>
<proteinExistence type="inferred from homology"/>
<dbReference type="InterPro" id="IPR035992">
    <property type="entry name" value="Ricin_B-like_lectins"/>
</dbReference>
<sequence length="657" mass="65265">MVDLRGSGAEALEEEDPRRIGPIPLIGRLGSGGMGRVFLGVHEGRYAAVKQVHPLLAEDEAFLRHFGHELDNLSRLPADVTAPLLASDRAARPPWLATAYVPGLTLHEAVELHRGGLPAGALWLLLREAATALTGVHARDMVHRDLKPSNVMLTLDGATLIDFGVARAADQSRLTKTGMVVGTPAYMAPEQATAGGRLSGATDVFALGSLIAFAACGRPPFGDGSGLELLYRIVHDAPDLTALRELDADLAEVVASCLDKDHEGRPTAAELAELAAGCGPARQPLWPDAVTERLSRRAAFAATVPPAELLDQPAGAAGDPTEAEEPATRPQTGAPAGPGLPGEPAAPGADRPGPQVPETPPRPPKEERRRRTRVVMAVVPVVVAVGGAAAVQLLPYSAPRSGAHAAPSTVASAPVQPTASASTPGTPGTAKPSTGPSASPGQTGGQGRAKPPAQGVTGASGDGGAGGTGGLGGSDGSGGSVATGGSVAGSGPGSGSGSASGSGSSSGSGSASGSGSGSGSASTSGGSSGGGATTAPPSSGSNRYRNGGNSACLTTVYSAASTGNCADSTASWTISPSSSGGFRLVNEQNGGCLSANMLGQATFVEICDNNAARLWRKSSDGTLRSVSNGGCLDLAYGGGVATLTCESGKASQRWARI</sequence>
<keyword evidence="4 7" id="KW-0547">Nucleotide-binding</keyword>
<name>A0ABV9XBP7_9ACTN</name>
<dbReference type="GO" id="GO:0016301">
    <property type="term" value="F:kinase activity"/>
    <property type="evidence" value="ECO:0007669"/>
    <property type="project" value="UniProtKB-KW"/>
</dbReference>
<evidence type="ECO:0000256" key="8">
    <source>
        <dbReference type="SAM" id="MobiDB-lite"/>
    </source>
</evidence>
<dbReference type="InterPro" id="IPR000772">
    <property type="entry name" value="Ricin_B_lectin"/>
</dbReference>
<dbReference type="PROSITE" id="PS00107">
    <property type="entry name" value="PROTEIN_KINASE_ATP"/>
    <property type="match status" value="1"/>
</dbReference>
<evidence type="ECO:0000256" key="6">
    <source>
        <dbReference type="ARBA" id="ARBA00022840"/>
    </source>
</evidence>
<keyword evidence="5 10" id="KW-0418">Kinase</keyword>
<evidence type="ECO:0000256" key="7">
    <source>
        <dbReference type="PROSITE-ProRule" id="PRU10141"/>
    </source>
</evidence>
<gene>
    <name evidence="10" type="ORF">ACFPM3_02895</name>
</gene>
<evidence type="ECO:0000256" key="2">
    <source>
        <dbReference type="ARBA" id="ARBA00012513"/>
    </source>
</evidence>
<dbReference type="PROSITE" id="PS00108">
    <property type="entry name" value="PROTEIN_KINASE_ST"/>
    <property type="match status" value="1"/>
</dbReference>
<dbReference type="Proteomes" id="UP001595829">
    <property type="component" value="Unassembled WGS sequence"/>
</dbReference>
<evidence type="ECO:0000256" key="3">
    <source>
        <dbReference type="ARBA" id="ARBA00022679"/>
    </source>
</evidence>
<dbReference type="InterPro" id="IPR050660">
    <property type="entry name" value="NEK_Ser/Thr_kinase"/>
</dbReference>
<evidence type="ECO:0000259" key="9">
    <source>
        <dbReference type="PROSITE" id="PS50011"/>
    </source>
</evidence>
<keyword evidence="3" id="KW-0808">Transferase</keyword>
<feature type="binding site" evidence="7">
    <location>
        <position position="50"/>
    </location>
    <ligand>
        <name>ATP</name>
        <dbReference type="ChEBI" id="CHEBI:30616"/>
    </ligand>
</feature>
<organism evidence="10 11">
    <name type="scientific">Streptomyces coeruleoprunus</name>
    <dbReference type="NCBI Taxonomy" id="285563"/>
    <lineage>
        <taxon>Bacteria</taxon>
        <taxon>Bacillati</taxon>
        <taxon>Actinomycetota</taxon>
        <taxon>Actinomycetes</taxon>
        <taxon>Kitasatosporales</taxon>
        <taxon>Streptomycetaceae</taxon>
        <taxon>Streptomyces</taxon>
    </lineage>
</organism>
<dbReference type="Gene3D" id="1.10.510.10">
    <property type="entry name" value="Transferase(Phosphotransferase) domain 1"/>
    <property type="match status" value="1"/>
</dbReference>
<dbReference type="Pfam" id="PF00069">
    <property type="entry name" value="Pkinase"/>
    <property type="match status" value="1"/>
</dbReference>